<comment type="caution">
    <text evidence="1">The sequence shown here is derived from an EMBL/GenBank/DDBJ whole genome shotgun (WGS) entry which is preliminary data.</text>
</comment>
<dbReference type="Proteomes" id="UP001148737">
    <property type="component" value="Unassembled WGS sequence"/>
</dbReference>
<sequence>MEEHHVPGISVAVVRGNAPAVARGFGCSSTDTKDACTPDTLFDVASCAKSLTASAVALLVEDNESYPSVQYNTTMASLLPEDFVMASAEYTLGVTVEDILSHRTGMAGAIFAQEKKTEKETLGVSTNADWGQCADVICRKRTTGHGDNVETAAIGSPNNAQHKISYNQRRGSTSSKSITQFPPLPTPWESYTGVWNHPGYRTLTVTVKDERLFIDASNRSIAFTLTFQPLGGQFKYIAHLSDALEGGSEPVDAEFIFQEGRAVRLGLDLEPAARDLICSERPPVPPDPPDLADPPCPAGLAGPAGSGTTTGPATTGTGSATLSTSTVFTTQIITVTKCAPTVTNCPASSTVTTHTVVPVTTVICPVNGTATGVPPTGPATNTPVGPGGATTLTTVVPGNKPTGTVPGGNPGSPGTPSGKPNPGNPGTPGGNPNPGNPGKPGNPGSNPSGVVPTGPAVKPTSPVVAGAGRLELSVAAFLGMALLL</sequence>
<reference evidence="1" key="1">
    <citation type="submission" date="2022-07" db="EMBL/GenBank/DDBJ databases">
        <title>Genome Sequence of Lecanicillium saksenae.</title>
        <authorList>
            <person name="Buettner E."/>
        </authorList>
    </citation>
    <scope>NUCLEOTIDE SEQUENCE</scope>
    <source>
        <strain evidence="1">VT-O1</strain>
    </source>
</reference>
<gene>
    <name evidence="1" type="ORF">NLG97_g156</name>
</gene>
<dbReference type="EMBL" id="JANAKD010000004">
    <property type="protein sequence ID" value="KAJ3499693.1"/>
    <property type="molecule type" value="Genomic_DNA"/>
</dbReference>
<evidence type="ECO:0000313" key="2">
    <source>
        <dbReference type="Proteomes" id="UP001148737"/>
    </source>
</evidence>
<accession>A0ACC1R9C7</accession>
<name>A0ACC1R9C7_9HYPO</name>
<protein>
    <submittedName>
        <fullName evidence="1">Uncharacterized protein</fullName>
    </submittedName>
</protein>
<evidence type="ECO:0000313" key="1">
    <source>
        <dbReference type="EMBL" id="KAJ3499693.1"/>
    </source>
</evidence>
<proteinExistence type="predicted"/>
<organism evidence="1 2">
    <name type="scientific">Lecanicillium saksenae</name>
    <dbReference type="NCBI Taxonomy" id="468837"/>
    <lineage>
        <taxon>Eukaryota</taxon>
        <taxon>Fungi</taxon>
        <taxon>Dikarya</taxon>
        <taxon>Ascomycota</taxon>
        <taxon>Pezizomycotina</taxon>
        <taxon>Sordariomycetes</taxon>
        <taxon>Hypocreomycetidae</taxon>
        <taxon>Hypocreales</taxon>
        <taxon>Cordycipitaceae</taxon>
        <taxon>Lecanicillium</taxon>
    </lineage>
</organism>
<keyword evidence="2" id="KW-1185">Reference proteome</keyword>